<dbReference type="InterPro" id="IPR051834">
    <property type="entry name" value="RING_finger_E3_ligase"/>
</dbReference>
<protein>
    <submittedName>
        <fullName evidence="5">F13M7.22 protein</fullName>
    </submittedName>
</protein>
<dbReference type="InterPro" id="IPR013083">
    <property type="entry name" value="Znf_RING/FYVE/PHD"/>
</dbReference>
<dbReference type="PIR" id="A86181">
    <property type="entry name" value="A86181"/>
</dbReference>
<feature type="region of interest" description="Disordered" evidence="4">
    <location>
        <begin position="440"/>
        <end position="501"/>
    </location>
</feature>
<feature type="compositionally biased region" description="Basic and acidic residues" evidence="4">
    <location>
        <begin position="58"/>
        <end position="72"/>
    </location>
</feature>
<feature type="region of interest" description="Disordered" evidence="4">
    <location>
        <begin position="140"/>
        <end position="188"/>
    </location>
</feature>
<organism evidence="5">
    <name type="scientific">Arabidopsis thaliana</name>
    <name type="common">Mouse-ear cress</name>
    <dbReference type="NCBI Taxonomy" id="3702"/>
    <lineage>
        <taxon>Eukaryota</taxon>
        <taxon>Viridiplantae</taxon>
        <taxon>Streptophyta</taxon>
        <taxon>Embryophyta</taxon>
        <taxon>Tracheophyta</taxon>
        <taxon>Spermatophyta</taxon>
        <taxon>Magnoliopsida</taxon>
        <taxon>eudicotyledons</taxon>
        <taxon>Gunneridae</taxon>
        <taxon>Pentapetalae</taxon>
        <taxon>rosids</taxon>
        <taxon>malvids</taxon>
        <taxon>Brassicales</taxon>
        <taxon>Brassicaceae</taxon>
        <taxon>Camelineae</taxon>
        <taxon>Arabidopsis</taxon>
    </lineage>
</organism>
<dbReference type="PANTHER" id="PTHR45931">
    <property type="entry name" value="SI:CH211-59O9.10"/>
    <property type="match status" value="1"/>
</dbReference>
<keyword evidence="2" id="KW-0863">Zinc-finger</keyword>
<dbReference type="FunFam" id="3.30.40.10:FF:000594">
    <property type="entry name" value="RING/U-box superfamily protein"/>
    <property type="match status" value="1"/>
</dbReference>
<evidence type="ECO:0000256" key="1">
    <source>
        <dbReference type="ARBA" id="ARBA00022723"/>
    </source>
</evidence>
<dbReference type="EMBL" id="AC004809">
    <property type="protein sequence ID" value="AAF40457.1"/>
    <property type="molecule type" value="Genomic_DNA"/>
</dbReference>
<feature type="compositionally biased region" description="Basic and acidic residues" evidence="4">
    <location>
        <begin position="160"/>
        <end position="176"/>
    </location>
</feature>
<proteinExistence type="predicted"/>
<evidence type="ECO:0000256" key="4">
    <source>
        <dbReference type="SAM" id="MobiDB-lite"/>
    </source>
</evidence>
<feature type="compositionally biased region" description="Basic and acidic residues" evidence="4">
    <location>
        <begin position="315"/>
        <end position="324"/>
    </location>
</feature>
<reference key="2">
    <citation type="journal article" date="2000" name="Nature">
        <title>Sequence and analysis of chromosome 1 of the plant Arabidopsis thaliana.</title>
        <authorList>
            <person name="Theologis A."/>
            <person name="Ecker J.R."/>
            <person name="Palm C.J."/>
            <person name="Federspiel N.A."/>
            <person name="Kaul S."/>
            <person name="White O."/>
            <person name="Alonso J."/>
            <person name="Altafi H."/>
            <person name="Araujo R."/>
            <person name="Bowman C.L."/>
            <person name="Brooks S.Y."/>
            <person name="Buehler E."/>
            <person name="Chan A."/>
            <person name="Chao Q."/>
            <person name="Chen H."/>
            <person name="Cheuk R.F."/>
            <person name="Chin C.W."/>
            <person name="Chung M.K."/>
            <person name="Conn L."/>
            <person name="Conway A.B."/>
            <person name="Conway A.R."/>
            <person name="Creasy T.H."/>
            <person name="Dewar K."/>
            <person name="Dunn P."/>
            <person name="Etgu P."/>
            <person name="Feldblyum T.V."/>
            <person name="Feng J."/>
            <person name="Fong B."/>
            <person name="Fujii C.Y."/>
            <person name="Gill J.E."/>
            <person name="Goldsmith A.D."/>
            <person name="Haas B."/>
            <person name="Hansen N.F."/>
            <person name="Hughes B."/>
            <person name="Huizar L."/>
            <person name="Hunter J.L."/>
            <person name="Jenkins J."/>
            <person name="Johnson-Hopson C."/>
            <person name="Khan S."/>
            <person name="Khaykin E."/>
            <person name="Kim C.J."/>
            <person name="Koo H.L."/>
            <person name="Kremenetskaia I."/>
            <person name="Kurtz D.B."/>
            <person name="Kwan A."/>
            <person name="Lam B."/>
            <person name="Langin-Hooper S."/>
            <person name="Lee A."/>
            <person name="Lee J.M."/>
            <person name="Lenz C.A."/>
            <person name="Li J.H."/>
            <person name="Li Y."/>
            <person name="Lin X."/>
            <person name="Liu S.X."/>
            <person name="Liu Z.A."/>
            <person name="Luros J.S."/>
            <person name="Maiti R."/>
            <person name="Marziali A."/>
            <person name="Militscher J."/>
            <person name="Miranda M."/>
            <person name="Nguyen M."/>
            <person name="Nierman W.C."/>
            <person name="Osborne B.I."/>
            <person name="Pai G."/>
            <person name="Peterson J."/>
            <person name="Pham P.K."/>
            <person name="Rizzo M."/>
            <person name="Rooney T."/>
            <person name="Rowley D."/>
            <person name="Sakano H."/>
            <person name="Salzberg S.L."/>
            <person name="Schwartz J.R."/>
            <person name="Shinn P."/>
            <person name="Southwick A.M."/>
            <person name="Sun H."/>
            <person name="Tallon L.J."/>
            <person name="Tambunga G."/>
            <person name="Toriumi M.J."/>
            <person name="Town C.D."/>
            <person name="Utterback T."/>
            <person name="Van Aken S."/>
            <person name="Vaysberg M."/>
            <person name="Vysotskaia V.S."/>
            <person name="Walker M."/>
            <person name="Wu D."/>
            <person name="Yu G."/>
            <person name="Fraser C.M."/>
            <person name="Venter J.C."/>
            <person name="Davis R.W."/>
        </authorList>
    </citation>
    <scope>NUCLEOTIDE SEQUENCE [LARGE SCALE GENOMIC DNA]</scope>
    <source>
        <strain>cv. Columbia</strain>
    </source>
</reference>
<feature type="compositionally biased region" description="Low complexity" evidence="4">
    <location>
        <begin position="444"/>
        <end position="463"/>
    </location>
</feature>
<gene>
    <name evidence="5" type="primary">F13M7.22</name>
</gene>
<sequence>MENSDIDMVIIPDTPDRSVHHREVKRRPHSPVAPLRYQREEYRNHHLHGRARPVPEIGDNRESSDTRTESGHRPRASVGNALFRRTVVEKDKGKSISTDPCAPRVEKNPVLNLNQRNGHVHVAASRYQPSEDIRELRTSNGCSPLRGDHNSFVLPGNSNKGKEKADSGSVPHRETIDLSSGKPQNRGTKRLVRHGCISPHEIAARARQAADTNSYDTLSVEQELASETASSIGIREIVPESDIHGRARGKRPEISSSRVSILCINANRVASRDGLEGWVSTRNRNLNMEHEMNHRDESNTRGICSSVTRLDVRETGVVERESRQQRRRKNGFTTSTASNEPEVTVNRSSGEPSSSRPPRIQNHLRHWHGTQVLEIEDSSPEVRVFRGPRRVENDVSDVNIRQIEADEILARELQEQLYREESLIRHEQIDEIIARSMEQEENSLRASSSRASTRITRSSNTIAANPRGRSRLEARLQQHSSRRRFNPPQARAPVRAPARGRGYRLGGASASLRTALNFSFPIDMGLDSRMDILEELENAIGHSITSSNLLHMDRDFTEDDYELLLALDENNHRHGGASANRINNLPESTVQTDNFQETCVICLETPKIGDTIRHLPCLHKFHKDVRIFTDSNENPLLRTEIRKDGVNHVRFANPQLLDKVFKFIGEFENYHFTLPNRSISGIILRVSQTFLAIKFELIKRGFTTVYARGMIICVSL</sequence>
<feature type="region of interest" description="Disordered" evidence="4">
    <location>
        <begin position="42"/>
        <end position="75"/>
    </location>
</feature>
<keyword evidence="3" id="KW-0862">Zinc</keyword>
<evidence type="ECO:0000256" key="2">
    <source>
        <dbReference type="ARBA" id="ARBA00022771"/>
    </source>
</evidence>
<reference evidence="5" key="1">
    <citation type="submission" date="1998-08" db="EMBL/GenBank/DDBJ databases">
        <title>The sequence of BAC F13M7 from Arabidopsis thaliana chromosome 1.</title>
        <authorList>
            <person name="Vysotskaia V.S."/>
            <person name="Schwartz J.R."/>
            <person name="Toriumi M."/>
            <person name="Yu G."/>
            <person name="Kwan A."/>
            <person name="Liu"/>
            <person name="S"/>
            <person name="Li J."/>
            <person name="Kremenetskaia I."/>
            <person name="Luros J."/>
            <person name="Araujo R."/>
            <person name="Au M."/>
            <person name="Bredel V."/>
            <person name="Buehler E."/>
            <person name="Conway A."/>
            <person name="Dewar K."/>
            <person name="Feng J."/>
            <person name="Kim C."/>
            <person name="Kurtz D."/>
            <person name="Li Y."/>
            <person name="Palm C."/>
            <person name="Shinn P."/>
            <person name="Sun H."/>
            <person name="Davis R."/>
            <person name="Ecker J."/>
            <person name="Federspiel N."/>
            <person name="Theologis A."/>
        </authorList>
    </citation>
    <scope>NUCLEOTIDE SEQUENCE</scope>
</reference>
<feature type="compositionally biased region" description="Polar residues" evidence="4">
    <location>
        <begin position="331"/>
        <end position="341"/>
    </location>
</feature>
<accession>Q9MAS8</accession>
<evidence type="ECO:0000256" key="3">
    <source>
        <dbReference type="ARBA" id="ARBA00022833"/>
    </source>
</evidence>
<dbReference type="SUPFAM" id="SSF57850">
    <property type="entry name" value="RING/U-box"/>
    <property type="match status" value="1"/>
</dbReference>
<reference evidence="5" key="3">
    <citation type="submission" date="2000-03" db="EMBL/GenBank/DDBJ databases">
        <authorList>
            <person name="Theologis"/>
        </authorList>
    </citation>
    <scope>NUCLEOTIDE SEQUENCE</scope>
</reference>
<name>Q9MAS8_ARATH</name>
<feature type="compositionally biased region" description="Low complexity" evidence="4">
    <location>
        <begin position="487"/>
        <end position="500"/>
    </location>
</feature>
<dbReference type="Gene3D" id="3.30.40.10">
    <property type="entry name" value="Zinc/RING finger domain, C3HC4 (zinc finger)"/>
    <property type="match status" value="1"/>
</dbReference>
<dbReference type="GO" id="GO:0008270">
    <property type="term" value="F:zinc ion binding"/>
    <property type="evidence" value="ECO:0007669"/>
    <property type="project" value="UniProtKB-KW"/>
</dbReference>
<dbReference type="ExpressionAtlas" id="Q9MAS8">
    <property type="expression patterns" value="baseline and differential"/>
</dbReference>
<evidence type="ECO:0000313" key="5">
    <source>
        <dbReference type="EMBL" id="AAF40457.1"/>
    </source>
</evidence>
<feature type="compositionally biased region" description="Polar residues" evidence="4">
    <location>
        <begin position="177"/>
        <end position="186"/>
    </location>
</feature>
<keyword evidence="1" id="KW-0479">Metal-binding</keyword>
<dbReference type="AlphaFoldDB" id="Q9MAS8"/>
<feature type="compositionally biased region" description="Low complexity" evidence="4">
    <location>
        <begin position="347"/>
        <end position="359"/>
    </location>
</feature>
<feature type="region of interest" description="Disordered" evidence="4">
    <location>
        <begin position="315"/>
        <end position="362"/>
    </location>
</feature>
<dbReference type="PANTHER" id="PTHR45931:SF25">
    <property type="entry name" value="E3 UBIQUITIN-PROTEIN LIGASE RLIM-LIKE ISOFORM X1"/>
    <property type="match status" value="1"/>
</dbReference>